<dbReference type="PANTHER" id="PTHR15549">
    <property type="entry name" value="PAIRED IMMUNOGLOBULIN-LIKE TYPE 2 RECEPTOR"/>
    <property type="match status" value="1"/>
</dbReference>
<dbReference type="Proteomes" id="UP000297245">
    <property type="component" value="Unassembled WGS sequence"/>
</dbReference>
<evidence type="ECO:0000313" key="9">
    <source>
        <dbReference type="Proteomes" id="UP000297245"/>
    </source>
</evidence>
<dbReference type="GO" id="GO:0016020">
    <property type="term" value="C:membrane"/>
    <property type="evidence" value="ECO:0007669"/>
    <property type="project" value="UniProtKB-SubCell"/>
</dbReference>
<feature type="transmembrane region" description="Helical" evidence="6">
    <location>
        <begin position="208"/>
        <end position="233"/>
    </location>
</feature>
<evidence type="ECO:0000313" key="8">
    <source>
        <dbReference type="EMBL" id="THU76330.1"/>
    </source>
</evidence>
<name>A0A4S8KLE3_DENBC</name>
<gene>
    <name evidence="8" type="ORF">K435DRAFT_974470</name>
</gene>
<protein>
    <submittedName>
        <fullName evidence="8">Uncharacterized protein</fullName>
    </submittedName>
</protein>
<feature type="compositionally biased region" description="Low complexity" evidence="5">
    <location>
        <begin position="280"/>
        <end position="298"/>
    </location>
</feature>
<keyword evidence="7" id="KW-0732">Signal</keyword>
<keyword evidence="4 6" id="KW-0472">Membrane</keyword>
<keyword evidence="3 6" id="KW-1133">Transmembrane helix</keyword>
<dbReference type="OrthoDB" id="2796893at2759"/>
<evidence type="ECO:0000256" key="1">
    <source>
        <dbReference type="ARBA" id="ARBA00004167"/>
    </source>
</evidence>
<dbReference type="GO" id="GO:0071944">
    <property type="term" value="C:cell periphery"/>
    <property type="evidence" value="ECO:0007669"/>
    <property type="project" value="UniProtKB-ARBA"/>
</dbReference>
<proteinExistence type="predicted"/>
<feature type="compositionally biased region" description="Polar residues" evidence="5">
    <location>
        <begin position="384"/>
        <end position="393"/>
    </location>
</feature>
<feature type="region of interest" description="Disordered" evidence="5">
    <location>
        <begin position="368"/>
        <end position="393"/>
    </location>
</feature>
<dbReference type="AlphaFoldDB" id="A0A4S8KLE3"/>
<dbReference type="EMBL" id="ML180985">
    <property type="protein sequence ID" value="THU76330.1"/>
    <property type="molecule type" value="Genomic_DNA"/>
</dbReference>
<feature type="region of interest" description="Disordered" evidence="5">
    <location>
        <begin position="278"/>
        <end position="308"/>
    </location>
</feature>
<evidence type="ECO:0000256" key="5">
    <source>
        <dbReference type="SAM" id="MobiDB-lite"/>
    </source>
</evidence>
<feature type="chain" id="PRO_5020779965" evidence="7">
    <location>
        <begin position="25"/>
        <end position="393"/>
    </location>
</feature>
<keyword evidence="2 6" id="KW-0812">Transmembrane</keyword>
<feature type="signal peptide" evidence="7">
    <location>
        <begin position="1"/>
        <end position="24"/>
    </location>
</feature>
<evidence type="ECO:0000256" key="3">
    <source>
        <dbReference type="ARBA" id="ARBA00022989"/>
    </source>
</evidence>
<comment type="subcellular location">
    <subcellularLocation>
        <location evidence="1">Membrane</location>
        <topology evidence="1">Single-pass membrane protein</topology>
    </subcellularLocation>
</comment>
<dbReference type="CDD" id="cd12087">
    <property type="entry name" value="TM_EGFR-like"/>
    <property type="match status" value="1"/>
</dbReference>
<sequence length="393" mass="42056">MASSSLLLLTSVISFISHFHGVDSKGGTTDAICLPGSQYAWTGNAQNQSPCLLAANAIAPCKGSGGWNVPALTDGVHYDPPTPSQANRCYCSWAVYNLLGACAACQGLADSIQNWIYYRQNCLAMNESLYPPGLLSEFCIPHYAIRNPLNWTAEIFNVSEAISDQSQGHPDVNVANLSVSSTSSTGATSTSTGLPTVMVSAQTGGVPIGVIAGIVAGIVAVCLVAALVAWFLCRRRTHTAEERDSILQRRSIRSEENIDPYLYESTMQLSRDKYSSGRETAMSTTRSTSASTLQALSTNDRSVNRVPSRLKHSESITVAAAPDHNQILPVEAELEAPMPTVDPVFSVPQASPPPYRYTPEMTPVSVRYLSSPEAAASHRGDNPHPSQSMDTAF</sequence>
<evidence type="ECO:0000256" key="2">
    <source>
        <dbReference type="ARBA" id="ARBA00022692"/>
    </source>
</evidence>
<evidence type="ECO:0000256" key="6">
    <source>
        <dbReference type="SAM" id="Phobius"/>
    </source>
</evidence>
<reference evidence="8 9" key="1">
    <citation type="journal article" date="2019" name="Nat. Ecol. Evol.">
        <title>Megaphylogeny resolves global patterns of mushroom evolution.</title>
        <authorList>
            <person name="Varga T."/>
            <person name="Krizsan K."/>
            <person name="Foldi C."/>
            <person name="Dima B."/>
            <person name="Sanchez-Garcia M."/>
            <person name="Sanchez-Ramirez S."/>
            <person name="Szollosi G.J."/>
            <person name="Szarkandi J.G."/>
            <person name="Papp V."/>
            <person name="Albert L."/>
            <person name="Andreopoulos W."/>
            <person name="Angelini C."/>
            <person name="Antonin V."/>
            <person name="Barry K.W."/>
            <person name="Bougher N.L."/>
            <person name="Buchanan P."/>
            <person name="Buyck B."/>
            <person name="Bense V."/>
            <person name="Catcheside P."/>
            <person name="Chovatia M."/>
            <person name="Cooper J."/>
            <person name="Damon W."/>
            <person name="Desjardin D."/>
            <person name="Finy P."/>
            <person name="Geml J."/>
            <person name="Haridas S."/>
            <person name="Hughes K."/>
            <person name="Justo A."/>
            <person name="Karasinski D."/>
            <person name="Kautmanova I."/>
            <person name="Kiss B."/>
            <person name="Kocsube S."/>
            <person name="Kotiranta H."/>
            <person name="LaButti K.M."/>
            <person name="Lechner B.E."/>
            <person name="Liimatainen K."/>
            <person name="Lipzen A."/>
            <person name="Lukacs Z."/>
            <person name="Mihaltcheva S."/>
            <person name="Morgado L.N."/>
            <person name="Niskanen T."/>
            <person name="Noordeloos M.E."/>
            <person name="Ohm R.A."/>
            <person name="Ortiz-Santana B."/>
            <person name="Ovrebo C."/>
            <person name="Racz N."/>
            <person name="Riley R."/>
            <person name="Savchenko A."/>
            <person name="Shiryaev A."/>
            <person name="Soop K."/>
            <person name="Spirin V."/>
            <person name="Szebenyi C."/>
            <person name="Tomsovsky M."/>
            <person name="Tulloss R.E."/>
            <person name="Uehling J."/>
            <person name="Grigoriev I.V."/>
            <person name="Vagvolgyi C."/>
            <person name="Papp T."/>
            <person name="Martin F.M."/>
            <person name="Miettinen O."/>
            <person name="Hibbett D.S."/>
            <person name="Nagy L.G."/>
        </authorList>
    </citation>
    <scope>NUCLEOTIDE SEQUENCE [LARGE SCALE GENOMIC DNA]</scope>
    <source>
        <strain evidence="8 9">CBS 962.96</strain>
    </source>
</reference>
<keyword evidence="9" id="KW-1185">Reference proteome</keyword>
<evidence type="ECO:0000256" key="7">
    <source>
        <dbReference type="SAM" id="SignalP"/>
    </source>
</evidence>
<organism evidence="8 9">
    <name type="scientific">Dendrothele bispora (strain CBS 962.96)</name>
    <dbReference type="NCBI Taxonomy" id="1314807"/>
    <lineage>
        <taxon>Eukaryota</taxon>
        <taxon>Fungi</taxon>
        <taxon>Dikarya</taxon>
        <taxon>Basidiomycota</taxon>
        <taxon>Agaricomycotina</taxon>
        <taxon>Agaricomycetes</taxon>
        <taxon>Agaricomycetidae</taxon>
        <taxon>Agaricales</taxon>
        <taxon>Agaricales incertae sedis</taxon>
        <taxon>Dendrothele</taxon>
    </lineage>
</organism>
<dbReference type="InterPro" id="IPR051694">
    <property type="entry name" value="Immunoregulatory_rcpt-like"/>
</dbReference>
<accession>A0A4S8KLE3</accession>
<evidence type="ECO:0000256" key="4">
    <source>
        <dbReference type="ARBA" id="ARBA00023136"/>
    </source>
</evidence>